<protein>
    <recommendedName>
        <fullName evidence="6">Mid2 domain-containing protein</fullName>
    </recommendedName>
</protein>
<feature type="compositionally biased region" description="Gly residues" evidence="1">
    <location>
        <begin position="547"/>
        <end position="559"/>
    </location>
</feature>
<dbReference type="AlphaFoldDB" id="A0AAN6VL65"/>
<keyword evidence="2" id="KW-1133">Transmembrane helix</keyword>
<evidence type="ECO:0008006" key="6">
    <source>
        <dbReference type="Google" id="ProtNLM"/>
    </source>
</evidence>
<feature type="region of interest" description="Disordered" evidence="1">
    <location>
        <begin position="629"/>
        <end position="650"/>
    </location>
</feature>
<sequence length="650" mass="68775">MVRFSAITGLLWAAGLALASPPRLLPHHNVDVRTRNLPGASDEDTLHALWRRLAALAHGRRATVFKNSTSLDKSWNDATLFSRTFGLNSSDPNKPDNLEAHLSVDVTCVTCYFKAGASAELVVNGDFDFSDTVKNISSQLAVEFKNLTKTAIDSVGSVAKNFFNEIGDIFDDDEFDIEDLIRFDNFTVDTDIDINIPPLPEVQLLFQIDHLDLYMVIDTTIAAGATLTIPLYKSQSVVGVSVGEDLEMGLFVTMDLILSVEGEISLRTGFHLLLDDPVGFNIAMFSNNVSSIIFNGGKFEFLPVTIISGNVALKAILRIGMHAGFEMSSVVIPGLPSKIQEKAKFKAGVEVGVFATVAEFLTNITGGANLIAEDGCALKIVEEYTLAIGAVVGATLAVGEHTWNPTPNTTVPIFYTTLADVCAITTDARPVPTLARRQGQGQGPPDPNLDTQTITTKALYTAIECASPGLPSCPATLQRTSILTTTKTLVTAVPKGEQATFPPSTALTVPSTIPFGKQVNALSATTGLPVSYVPPPPPPASTSSTTAGGGGGGGKGGGGDILDDIGEVFNGQTGGVSNKLIIGLSVGLGVPFVAAVIAGLVYWLKRKRYAPVPKSDTAVEYTGEYQSPMASEREGMLKKTPVVSVGEVEK</sequence>
<feature type="transmembrane region" description="Helical" evidence="2">
    <location>
        <begin position="580"/>
        <end position="604"/>
    </location>
</feature>
<evidence type="ECO:0000256" key="1">
    <source>
        <dbReference type="SAM" id="MobiDB-lite"/>
    </source>
</evidence>
<keyword evidence="5" id="KW-1185">Reference proteome</keyword>
<gene>
    <name evidence="4" type="ORF">C8A00DRAFT_15601</name>
</gene>
<name>A0AAN6VL65_9PEZI</name>
<dbReference type="Proteomes" id="UP001302745">
    <property type="component" value="Unassembled WGS sequence"/>
</dbReference>
<organism evidence="4 5">
    <name type="scientific">Chaetomidium leptoderma</name>
    <dbReference type="NCBI Taxonomy" id="669021"/>
    <lineage>
        <taxon>Eukaryota</taxon>
        <taxon>Fungi</taxon>
        <taxon>Dikarya</taxon>
        <taxon>Ascomycota</taxon>
        <taxon>Pezizomycotina</taxon>
        <taxon>Sordariomycetes</taxon>
        <taxon>Sordariomycetidae</taxon>
        <taxon>Sordariales</taxon>
        <taxon>Chaetomiaceae</taxon>
        <taxon>Chaetomidium</taxon>
    </lineage>
</organism>
<feature type="chain" id="PRO_5043002507" description="Mid2 domain-containing protein" evidence="3">
    <location>
        <begin position="20"/>
        <end position="650"/>
    </location>
</feature>
<evidence type="ECO:0000313" key="4">
    <source>
        <dbReference type="EMBL" id="KAK4153154.1"/>
    </source>
</evidence>
<keyword evidence="2" id="KW-0472">Membrane</keyword>
<proteinExistence type="predicted"/>
<reference evidence="4" key="2">
    <citation type="submission" date="2023-05" db="EMBL/GenBank/DDBJ databases">
        <authorList>
            <consortium name="Lawrence Berkeley National Laboratory"/>
            <person name="Steindorff A."/>
            <person name="Hensen N."/>
            <person name="Bonometti L."/>
            <person name="Westerberg I."/>
            <person name="Brannstrom I.O."/>
            <person name="Guillou S."/>
            <person name="Cros-Aarteil S."/>
            <person name="Calhoun S."/>
            <person name="Haridas S."/>
            <person name="Kuo A."/>
            <person name="Mondo S."/>
            <person name="Pangilinan J."/>
            <person name="Riley R."/>
            <person name="Labutti K."/>
            <person name="Andreopoulos B."/>
            <person name="Lipzen A."/>
            <person name="Chen C."/>
            <person name="Yanf M."/>
            <person name="Daum C."/>
            <person name="Ng V."/>
            <person name="Clum A."/>
            <person name="Ohm R."/>
            <person name="Martin F."/>
            <person name="Silar P."/>
            <person name="Natvig D."/>
            <person name="Lalanne C."/>
            <person name="Gautier V."/>
            <person name="Ament-Velasquez S.L."/>
            <person name="Kruys A."/>
            <person name="Hutchinson M.I."/>
            <person name="Powell A.J."/>
            <person name="Barry K."/>
            <person name="Miller A.N."/>
            <person name="Grigoriev I.V."/>
            <person name="Debuchy R."/>
            <person name="Gladieux P."/>
            <person name="Thoren M.H."/>
            <person name="Johannesson H."/>
        </authorList>
    </citation>
    <scope>NUCLEOTIDE SEQUENCE</scope>
    <source>
        <strain evidence="4">CBS 538.74</strain>
    </source>
</reference>
<keyword evidence="2" id="KW-0812">Transmembrane</keyword>
<accession>A0AAN6VL65</accession>
<comment type="caution">
    <text evidence="4">The sequence shown here is derived from an EMBL/GenBank/DDBJ whole genome shotgun (WGS) entry which is preliminary data.</text>
</comment>
<dbReference type="EMBL" id="MU856949">
    <property type="protein sequence ID" value="KAK4153154.1"/>
    <property type="molecule type" value="Genomic_DNA"/>
</dbReference>
<evidence type="ECO:0000313" key="5">
    <source>
        <dbReference type="Proteomes" id="UP001302745"/>
    </source>
</evidence>
<reference evidence="4" key="1">
    <citation type="journal article" date="2023" name="Mol. Phylogenet. Evol.">
        <title>Genome-scale phylogeny and comparative genomics of the fungal order Sordariales.</title>
        <authorList>
            <person name="Hensen N."/>
            <person name="Bonometti L."/>
            <person name="Westerberg I."/>
            <person name="Brannstrom I.O."/>
            <person name="Guillou S."/>
            <person name="Cros-Aarteil S."/>
            <person name="Calhoun S."/>
            <person name="Haridas S."/>
            <person name="Kuo A."/>
            <person name="Mondo S."/>
            <person name="Pangilinan J."/>
            <person name="Riley R."/>
            <person name="LaButti K."/>
            <person name="Andreopoulos B."/>
            <person name="Lipzen A."/>
            <person name="Chen C."/>
            <person name="Yan M."/>
            <person name="Daum C."/>
            <person name="Ng V."/>
            <person name="Clum A."/>
            <person name="Steindorff A."/>
            <person name="Ohm R.A."/>
            <person name="Martin F."/>
            <person name="Silar P."/>
            <person name="Natvig D.O."/>
            <person name="Lalanne C."/>
            <person name="Gautier V."/>
            <person name="Ament-Velasquez S.L."/>
            <person name="Kruys A."/>
            <person name="Hutchinson M.I."/>
            <person name="Powell A.J."/>
            <person name="Barry K."/>
            <person name="Miller A.N."/>
            <person name="Grigoriev I.V."/>
            <person name="Debuchy R."/>
            <person name="Gladieux P."/>
            <person name="Hiltunen Thoren M."/>
            <person name="Johannesson H."/>
        </authorList>
    </citation>
    <scope>NUCLEOTIDE SEQUENCE</scope>
    <source>
        <strain evidence="4">CBS 538.74</strain>
    </source>
</reference>
<feature type="signal peptide" evidence="3">
    <location>
        <begin position="1"/>
        <end position="19"/>
    </location>
</feature>
<feature type="region of interest" description="Disordered" evidence="1">
    <location>
        <begin position="532"/>
        <end position="559"/>
    </location>
</feature>
<evidence type="ECO:0000256" key="2">
    <source>
        <dbReference type="SAM" id="Phobius"/>
    </source>
</evidence>
<evidence type="ECO:0000256" key="3">
    <source>
        <dbReference type="SAM" id="SignalP"/>
    </source>
</evidence>
<keyword evidence="3" id="KW-0732">Signal</keyword>